<accession>A0A3D8TNW6</accession>
<dbReference type="EMBL" id="LARY01000002">
    <property type="protein sequence ID" value="RDX00550.1"/>
    <property type="molecule type" value="Genomic_DNA"/>
</dbReference>
<dbReference type="InterPro" id="IPR051159">
    <property type="entry name" value="Hexapeptide_acetyltransf"/>
</dbReference>
<dbReference type="RefSeq" id="WP_115752784.1">
    <property type="nucleotide sequence ID" value="NZ_LARY01000002.1"/>
</dbReference>
<keyword evidence="2" id="KW-1185">Reference proteome</keyword>
<evidence type="ECO:0000313" key="1">
    <source>
        <dbReference type="EMBL" id="RDX00550.1"/>
    </source>
</evidence>
<evidence type="ECO:0000313" key="2">
    <source>
        <dbReference type="Proteomes" id="UP000257055"/>
    </source>
</evidence>
<dbReference type="PANTHER" id="PTHR23416">
    <property type="entry name" value="SIALIC ACID SYNTHASE-RELATED"/>
    <property type="match status" value="1"/>
</dbReference>
<evidence type="ECO:0008006" key="3">
    <source>
        <dbReference type="Google" id="ProtNLM"/>
    </source>
</evidence>
<dbReference type="CDD" id="cd04647">
    <property type="entry name" value="LbH_MAT_like"/>
    <property type="match status" value="1"/>
</dbReference>
<dbReference type="AlphaFoldDB" id="A0A3D8TNW6"/>
<dbReference type="InterPro" id="IPR011004">
    <property type="entry name" value="Trimer_LpxA-like_sf"/>
</dbReference>
<gene>
    <name evidence="1" type="ORF">UR08_06000</name>
</gene>
<reference evidence="2" key="1">
    <citation type="submission" date="2015-04" db="EMBL/GenBank/DDBJ databases">
        <authorList>
            <person name="Schardt J."/>
            <person name="Mueller-Herbst S."/>
            <person name="Scherer S."/>
            <person name="Huptas C."/>
        </authorList>
    </citation>
    <scope>NUCLEOTIDE SEQUENCE [LARGE SCALE GENOMIC DNA]</scope>
    <source>
        <strain evidence="2">Kiel-L1</strain>
    </source>
</reference>
<proteinExistence type="predicted"/>
<dbReference type="Proteomes" id="UP000257055">
    <property type="component" value="Unassembled WGS sequence"/>
</dbReference>
<comment type="caution">
    <text evidence="1">The sequence shown here is derived from an EMBL/GenBank/DDBJ whole genome shotgun (WGS) entry which is preliminary data.</text>
</comment>
<organism evidence="1 2">
    <name type="scientific">Listeria kieliensis</name>
    <dbReference type="NCBI Taxonomy" id="1621700"/>
    <lineage>
        <taxon>Bacteria</taxon>
        <taxon>Bacillati</taxon>
        <taxon>Bacillota</taxon>
        <taxon>Bacilli</taxon>
        <taxon>Bacillales</taxon>
        <taxon>Listeriaceae</taxon>
        <taxon>Listeria</taxon>
    </lineage>
</organism>
<dbReference type="SUPFAM" id="SSF51161">
    <property type="entry name" value="Trimeric LpxA-like enzymes"/>
    <property type="match status" value="1"/>
</dbReference>
<protein>
    <recommendedName>
        <fullName evidence="3">Acetyltransferase</fullName>
    </recommendedName>
</protein>
<dbReference type="Gene3D" id="2.160.10.10">
    <property type="entry name" value="Hexapeptide repeat proteins"/>
    <property type="match status" value="1"/>
</dbReference>
<name>A0A3D8TNW6_9LIST</name>
<sequence>MEVVESYQDAESVQSNTIHLNQTKDSYFLNSSIRFKGTGNLLFVEDGAKIKDTKLLFAGNNSVIYLGRSAWPYQLEADLHHDNVLHFGRDNSFSGQTRIILSEQKHLFVGDDNMFSYDVLFRNADPHLIYDMETKKRLNPSQSIFIGDHVWIGQEVKFLKGTKIGSGAIAAGFAVLTKKFPSNASVGGNPAKVLKRNLFWTRPAVHAFKEQETRNALFQETDDFSFKRAADTFSFAKLDAELDARKTPQDRLAFLKQLSETKTKNRFFIGK</sequence>